<feature type="region of interest" description="Disordered" evidence="5">
    <location>
        <begin position="267"/>
        <end position="303"/>
    </location>
</feature>
<evidence type="ECO:0000313" key="6">
    <source>
        <dbReference type="EMBL" id="GKU88382.1"/>
    </source>
</evidence>
<dbReference type="InterPro" id="IPR019376">
    <property type="entry name" value="Myeloid_leukemia_factor"/>
</dbReference>
<evidence type="ECO:0000256" key="4">
    <source>
        <dbReference type="ARBA" id="ARBA00022553"/>
    </source>
</evidence>
<proteinExistence type="inferred from homology"/>
<accession>A0AAV5HRK9</accession>
<organism evidence="6 7">
    <name type="scientific">Rubroshorea leprosula</name>
    <dbReference type="NCBI Taxonomy" id="152421"/>
    <lineage>
        <taxon>Eukaryota</taxon>
        <taxon>Viridiplantae</taxon>
        <taxon>Streptophyta</taxon>
        <taxon>Embryophyta</taxon>
        <taxon>Tracheophyta</taxon>
        <taxon>Spermatophyta</taxon>
        <taxon>Magnoliopsida</taxon>
        <taxon>eudicotyledons</taxon>
        <taxon>Gunneridae</taxon>
        <taxon>Pentapetalae</taxon>
        <taxon>rosids</taxon>
        <taxon>malvids</taxon>
        <taxon>Malvales</taxon>
        <taxon>Dipterocarpaceae</taxon>
        <taxon>Rubroshorea</taxon>
    </lineage>
</organism>
<dbReference type="GO" id="GO:0005737">
    <property type="term" value="C:cytoplasm"/>
    <property type="evidence" value="ECO:0007669"/>
    <property type="project" value="UniProtKB-SubCell"/>
</dbReference>
<evidence type="ECO:0000256" key="3">
    <source>
        <dbReference type="ARBA" id="ARBA00022490"/>
    </source>
</evidence>
<protein>
    <recommendedName>
        <fullName evidence="8">Myeloid leukemia factor</fullName>
    </recommendedName>
</protein>
<dbReference type="Proteomes" id="UP001054252">
    <property type="component" value="Unassembled WGS sequence"/>
</dbReference>
<keyword evidence="3" id="KW-0963">Cytoplasm</keyword>
<evidence type="ECO:0000313" key="7">
    <source>
        <dbReference type="Proteomes" id="UP001054252"/>
    </source>
</evidence>
<keyword evidence="7" id="KW-1185">Reference proteome</keyword>
<name>A0AAV5HRK9_9ROSI</name>
<comment type="caution">
    <text evidence="6">The sequence shown here is derived from an EMBL/GenBank/DDBJ whole genome shotgun (WGS) entry which is preliminary data.</text>
</comment>
<reference evidence="6 7" key="1">
    <citation type="journal article" date="2021" name="Commun. Biol.">
        <title>The genome of Shorea leprosula (Dipterocarpaceae) highlights the ecological relevance of drought in aseasonal tropical rainforests.</title>
        <authorList>
            <person name="Ng K.K.S."/>
            <person name="Kobayashi M.J."/>
            <person name="Fawcett J.A."/>
            <person name="Hatakeyama M."/>
            <person name="Paape T."/>
            <person name="Ng C.H."/>
            <person name="Ang C.C."/>
            <person name="Tnah L.H."/>
            <person name="Lee C.T."/>
            <person name="Nishiyama T."/>
            <person name="Sese J."/>
            <person name="O'Brien M.J."/>
            <person name="Copetti D."/>
            <person name="Mohd Noor M.I."/>
            <person name="Ong R.C."/>
            <person name="Putra M."/>
            <person name="Sireger I.Z."/>
            <person name="Indrioko S."/>
            <person name="Kosugi Y."/>
            <person name="Izuno A."/>
            <person name="Isagi Y."/>
            <person name="Lee S.L."/>
            <person name="Shimizu K.K."/>
        </authorList>
    </citation>
    <scope>NUCLEOTIDE SEQUENCE [LARGE SCALE GENOMIC DNA]</scope>
    <source>
        <strain evidence="6">214</strain>
    </source>
</reference>
<evidence type="ECO:0000256" key="5">
    <source>
        <dbReference type="SAM" id="MobiDB-lite"/>
    </source>
</evidence>
<dbReference type="EMBL" id="BPVZ01000002">
    <property type="protein sequence ID" value="GKU88382.1"/>
    <property type="molecule type" value="Genomic_DNA"/>
</dbReference>
<gene>
    <name evidence="6" type="ORF">SLEP1_g2652</name>
</gene>
<dbReference type="Pfam" id="PF10248">
    <property type="entry name" value="Mlf1IP"/>
    <property type="match status" value="1"/>
</dbReference>
<sequence>MQRGKDGRNDPLGEQFGALPGFGGFGFQRTMMPGLFGGRDPFDDPFFTRPFGDMFDGRDFVSRDAARTNSANGIVIQELDSDDDEEGKEEKGTSAQSMPSKEPSVEHPDDNPNVYPEEEKIQNLNVRNEGTKSEARTFGFQTCKVTYGGVDGAYYTSSRTRRTGNDGVVLEESKEADKTTGQAKHRITRGINDKGHSVTRKLNADGKVDTMQMLHNLNEDELASFDKAWNGNVKGNLPGWNDGFRMHGNAGSSSDEQKGRALWEGRTLPSKEHIQNAGGRADVEAGTNSYGGRTKKVNRINIE</sequence>
<comment type="similarity">
    <text evidence="2">Belongs to the MLF family.</text>
</comment>
<evidence type="ECO:0000256" key="2">
    <source>
        <dbReference type="ARBA" id="ARBA00008332"/>
    </source>
</evidence>
<evidence type="ECO:0008006" key="8">
    <source>
        <dbReference type="Google" id="ProtNLM"/>
    </source>
</evidence>
<keyword evidence="4" id="KW-0597">Phosphoprotein</keyword>
<dbReference type="PANTHER" id="PTHR13105">
    <property type="entry name" value="MYELOID LEUKEMIA FACTOR"/>
    <property type="match status" value="1"/>
</dbReference>
<feature type="region of interest" description="Disordered" evidence="5">
    <location>
        <begin position="72"/>
        <end position="122"/>
    </location>
</feature>
<comment type="subcellular location">
    <subcellularLocation>
        <location evidence="1">Cytoplasm</location>
    </subcellularLocation>
</comment>
<evidence type="ECO:0000256" key="1">
    <source>
        <dbReference type="ARBA" id="ARBA00004496"/>
    </source>
</evidence>
<feature type="compositionally biased region" description="Basic residues" evidence="5">
    <location>
        <begin position="293"/>
        <end position="303"/>
    </location>
</feature>
<dbReference type="AlphaFoldDB" id="A0AAV5HRK9"/>